<reference evidence="1 2" key="1">
    <citation type="submission" date="2021-06" db="EMBL/GenBank/DDBJ databases">
        <title>Caerostris extrusa draft genome.</title>
        <authorList>
            <person name="Kono N."/>
            <person name="Arakawa K."/>
        </authorList>
    </citation>
    <scope>NUCLEOTIDE SEQUENCE [LARGE SCALE GENOMIC DNA]</scope>
</reference>
<dbReference type="AlphaFoldDB" id="A0AAV4W3E0"/>
<name>A0AAV4W3E0_CAEEX</name>
<proteinExistence type="predicted"/>
<evidence type="ECO:0000313" key="1">
    <source>
        <dbReference type="EMBL" id="GIY76550.1"/>
    </source>
</evidence>
<accession>A0AAV4W3E0</accession>
<comment type="caution">
    <text evidence="1">The sequence shown here is derived from an EMBL/GenBank/DDBJ whole genome shotgun (WGS) entry which is preliminary data.</text>
</comment>
<organism evidence="1 2">
    <name type="scientific">Caerostris extrusa</name>
    <name type="common">Bark spider</name>
    <name type="synonym">Caerostris bankana</name>
    <dbReference type="NCBI Taxonomy" id="172846"/>
    <lineage>
        <taxon>Eukaryota</taxon>
        <taxon>Metazoa</taxon>
        <taxon>Ecdysozoa</taxon>
        <taxon>Arthropoda</taxon>
        <taxon>Chelicerata</taxon>
        <taxon>Arachnida</taxon>
        <taxon>Araneae</taxon>
        <taxon>Araneomorphae</taxon>
        <taxon>Entelegynae</taxon>
        <taxon>Araneoidea</taxon>
        <taxon>Araneidae</taxon>
        <taxon>Caerostris</taxon>
    </lineage>
</organism>
<dbReference type="Proteomes" id="UP001054945">
    <property type="component" value="Unassembled WGS sequence"/>
</dbReference>
<protein>
    <submittedName>
        <fullName evidence="1">Uncharacterized protein</fullName>
    </submittedName>
</protein>
<keyword evidence="2" id="KW-1185">Reference proteome</keyword>
<sequence>MLHSKWRDEEMWDFSRISGPIREKNLRYIFVLHPSEKALCGSLKDSFSFLKNTFLYEMASSRCHGNLTWGRRTPNFVKEGVFQKKESFNDLHSAFFRRMQNEDVSEIPFSLFARIFRRNPVFPHPLHFEWSIEISLFEWFLRCLLRGFGCGGGGAVYLGVRFEASSFVMCVL</sequence>
<dbReference type="EMBL" id="BPLR01015497">
    <property type="protein sequence ID" value="GIY76550.1"/>
    <property type="molecule type" value="Genomic_DNA"/>
</dbReference>
<gene>
    <name evidence="1" type="ORF">CEXT_506331</name>
</gene>
<evidence type="ECO:0000313" key="2">
    <source>
        <dbReference type="Proteomes" id="UP001054945"/>
    </source>
</evidence>